<dbReference type="InterPro" id="IPR015943">
    <property type="entry name" value="WD40/YVTN_repeat-like_dom_sf"/>
</dbReference>
<name>A0A5C3Q5E3_9AGAR</name>
<keyword evidence="6" id="KW-1185">Reference proteome</keyword>
<dbReference type="InterPro" id="IPR001680">
    <property type="entry name" value="WD40_rpt"/>
</dbReference>
<feature type="repeat" description="WD" evidence="3">
    <location>
        <begin position="799"/>
        <end position="840"/>
    </location>
</feature>
<evidence type="ECO:0000256" key="2">
    <source>
        <dbReference type="ARBA" id="ARBA00022737"/>
    </source>
</evidence>
<evidence type="ECO:0000313" key="5">
    <source>
        <dbReference type="EMBL" id="TFK95428.1"/>
    </source>
</evidence>
<protein>
    <submittedName>
        <fullName evidence="5">Uncharacterized protein</fullName>
    </submittedName>
</protein>
<organism evidence="5 6">
    <name type="scientific">Pterulicium gracile</name>
    <dbReference type="NCBI Taxonomy" id="1884261"/>
    <lineage>
        <taxon>Eukaryota</taxon>
        <taxon>Fungi</taxon>
        <taxon>Dikarya</taxon>
        <taxon>Basidiomycota</taxon>
        <taxon>Agaricomycotina</taxon>
        <taxon>Agaricomycetes</taxon>
        <taxon>Agaricomycetidae</taxon>
        <taxon>Agaricales</taxon>
        <taxon>Pleurotineae</taxon>
        <taxon>Pterulaceae</taxon>
        <taxon>Pterulicium</taxon>
    </lineage>
</organism>
<evidence type="ECO:0000256" key="4">
    <source>
        <dbReference type="SAM" id="MobiDB-lite"/>
    </source>
</evidence>
<keyword evidence="2" id="KW-0677">Repeat</keyword>
<dbReference type="PROSITE" id="PS00678">
    <property type="entry name" value="WD_REPEATS_1"/>
    <property type="match status" value="4"/>
</dbReference>
<dbReference type="CDD" id="cd00200">
    <property type="entry name" value="WD40"/>
    <property type="match status" value="1"/>
</dbReference>
<proteinExistence type="predicted"/>
<accession>A0A5C3Q5E3</accession>
<dbReference type="STRING" id="1884261.A0A5C3Q5E3"/>
<dbReference type="OrthoDB" id="3266532at2759"/>
<evidence type="ECO:0000256" key="3">
    <source>
        <dbReference type="PROSITE-ProRule" id="PRU00221"/>
    </source>
</evidence>
<dbReference type="PROSITE" id="PS50082">
    <property type="entry name" value="WD_REPEATS_2"/>
    <property type="match status" value="4"/>
</dbReference>
<keyword evidence="1 3" id="KW-0853">WD repeat</keyword>
<reference evidence="5 6" key="1">
    <citation type="journal article" date="2019" name="Nat. Ecol. Evol.">
        <title>Megaphylogeny resolves global patterns of mushroom evolution.</title>
        <authorList>
            <person name="Varga T."/>
            <person name="Krizsan K."/>
            <person name="Foldi C."/>
            <person name="Dima B."/>
            <person name="Sanchez-Garcia M."/>
            <person name="Sanchez-Ramirez S."/>
            <person name="Szollosi G.J."/>
            <person name="Szarkandi J.G."/>
            <person name="Papp V."/>
            <person name="Albert L."/>
            <person name="Andreopoulos W."/>
            <person name="Angelini C."/>
            <person name="Antonin V."/>
            <person name="Barry K.W."/>
            <person name="Bougher N.L."/>
            <person name="Buchanan P."/>
            <person name="Buyck B."/>
            <person name="Bense V."/>
            <person name="Catcheside P."/>
            <person name="Chovatia M."/>
            <person name="Cooper J."/>
            <person name="Damon W."/>
            <person name="Desjardin D."/>
            <person name="Finy P."/>
            <person name="Geml J."/>
            <person name="Haridas S."/>
            <person name="Hughes K."/>
            <person name="Justo A."/>
            <person name="Karasinski D."/>
            <person name="Kautmanova I."/>
            <person name="Kiss B."/>
            <person name="Kocsube S."/>
            <person name="Kotiranta H."/>
            <person name="LaButti K.M."/>
            <person name="Lechner B.E."/>
            <person name="Liimatainen K."/>
            <person name="Lipzen A."/>
            <person name="Lukacs Z."/>
            <person name="Mihaltcheva S."/>
            <person name="Morgado L.N."/>
            <person name="Niskanen T."/>
            <person name="Noordeloos M.E."/>
            <person name="Ohm R.A."/>
            <person name="Ortiz-Santana B."/>
            <person name="Ovrebo C."/>
            <person name="Racz N."/>
            <person name="Riley R."/>
            <person name="Savchenko A."/>
            <person name="Shiryaev A."/>
            <person name="Soop K."/>
            <person name="Spirin V."/>
            <person name="Szebenyi C."/>
            <person name="Tomsovsky M."/>
            <person name="Tulloss R.E."/>
            <person name="Uehling J."/>
            <person name="Grigoriev I.V."/>
            <person name="Vagvolgyi C."/>
            <person name="Papp T."/>
            <person name="Martin F.M."/>
            <person name="Miettinen O."/>
            <person name="Hibbett D.S."/>
            <person name="Nagy L.G."/>
        </authorList>
    </citation>
    <scope>NUCLEOTIDE SEQUENCE [LARGE SCALE GENOMIC DNA]</scope>
    <source>
        <strain evidence="5 6">CBS 309.79</strain>
    </source>
</reference>
<dbReference type="Gene3D" id="2.130.10.10">
    <property type="entry name" value="YVTN repeat-like/Quinoprotein amine dehydrogenase"/>
    <property type="match status" value="2"/>
</dbReference>
<dbReference type="AlphaFoldDB" id="A0A5C3Q5E3"/>
<feature type="repeat" description="WD" evidence="3">
    <location>
        <begin position="841"/>
        <end position="882"/>
    </location>
</feature>
<dbReference type="PROSITE" id="PS50294">
    <property type="entry name" value="WD_REPEATS_REGION"/>
    <property type="match status" value="4"/>
</dbReference>
<evidence type="ECO:0000256" key="1">
    <source>
        <dbReference type="ARBA" id="ARBA00022574"/>
    </source>
</evidence>
<dbReference type="InterPro" id="IPR036322">
    <property type="entry name" value="WD40_repeat_dom_sf"/>
</dbReference>
<sequence length="938" mass="103510">MASRRPKFALAHGLGSNRIKAFLQALLHPCTVTGQAYSAKERSPLVRLERDNAALTWFLLNLIKKPRNHVGIVEKDASENTTGEAKTTIYERMGEEVYPEASAICRKTTGRRMKSKAETLFATYKRSAKWLRTTKSMSCPKFISSLDFRRLRSSALSRSTIVRTLKSMAPKKKDGKPRFRDKVRGMFRGDRRAPSPAPGSFNVALKRGYEQYAPEDTPSPHNLSSPSSTMHLPSISADPAMLRAIAGPSPNRPPAHFLRPLFSTMRPASAEISQPAVIEPREIDGGTVTNTEVDDSQDPGRSAPLSSKIRSTLDAIVLLARPAMDATQDALAGLKILITSRPHPKIAKLVSDLSRKTILRLEDINKQDTNADIRTFLDKEFRAVKTLSLSDHELTQLVHRADGLFIYAVTLCRHIMPPRAIEMLTAVDVREALEQLINVENGIAGGEGLAVDALYGQVVGNMLEQSSRARRENEARRILHAILIAAQPISLDELTALVPSINAAFALKVIDSLYAVIYVSNGYIHTYHKSFPDFMLNETRSNSTFCGANSPLHLALYQSCMSIMTKSLRFNICDLPSSYLFDSEVEALPNSVKTNIRGVVGLEYACRFWGHHLSRTRSGEESCPAHALEIPRLGADAKVLEDVYGTIRMFLKESVLYWIEVLNLLEARSECLNAVEKLTSWCQDNNAPQEILDAVALVARLTTSYLHSPASQSTPHLYISALGRELGVTGSTAQGWQTLFTRLPTIGFQGDGAALSVIKTNSEVRSVAFSQDGKRVVSGSWDQSVRIWDATTGKQELKLDCHTDSVTSVAFSQDGKRVVSGSDDQSVRIWDATTGKQELELEGHTRSVASVAFSQDGKRVVSGSNDQSVRIWDAATGKQELELDGHTDSVTSVAFSQDGKRVVSGSYDQSVRIWDATTGKQELELDGHTRWETCRLRL</sequence>
<gene>
    <name evidence="5" type="ORF">BDV98DRAFT_587073</name>
</gene>
<feature type="region of interest" description="Disordered" evidence="4">
    <location>
        <begin position="280"/>
        <end position="306"/>
    </location>
</feature>
<feature type="repeat" description="WD" evidence="3">
    <location>
        <begin position="883"/>
        <end position="924"/>
    </location>
</feature>
<dbReference type="Pfam" id="PF00400">
    <property type="entry name" value="WD40"/>
    <property type="match status" value="4"/>
</dbReference>
<dbReference type="Proteomes" id="UP000305067">
    <property type="component" value="Unassembled WGS sequence"/>
</dbReference>
<dbReference type="SMART" id="SM00320">
    <property type="entry name" value="WD40"/>
    <property type="match status" value="4"/>
</dbReference>
<dbReference type="InterPro" id="IPR019775">
    <property type="entry name" value="WD40_repeat_CS"/>
</dbReference>
<dbReference type="PANTHER" id="PTHR19848:SF8">
    <property type="entry name" value="F-BOX AND WD REPEAT DOMAIN CONTAINING 7"/>
    <property type="match status" value="1"/>
</dbReference>
<dbReference type="EMBL" id="ML178885">
    <property type="protein sequence ID" value="TFK95428.1"/>
    <property type="molecule type" value="Genomic_DNA"/>
</dbReference>
<dbReference type="SUPFAM" id="SSF50978">
    <property type="entry name" value="WD40 repeat-like"/>
    <property type="match status" value="1"/>
</dbReference>
<dbReference type="PRINTS" id="PR00320">
    <property type="entry name" value="GPROTEINBRPT"/>
</dbReference>
<feature type="repeat" description="WD" evidence="3">
    <location>
        <begin position="757"/>
        <end position="798"/>
    </location>
</feature>
<dbReference type="InterPro" id="IPR020472">
    <property type="entry name" value="WD40_PAC1"/>
</dbReference>
<evidence type="ECO:0000313" key="6">
    <source>
        <dbReference type="Proteomes" id="UP000305067"/>
    </source>
</evidence>
<dbReference type="PANTHER" id="PTHR19848">
    <property type="entry name" value="WD40 REPEAT PROTEIN"/>
    <property type="match status" value="1"/>
</dbReference>